<proteinExistence type="predicted"/>
<dbReference type="Proteomes" id="UP001594351">
    <property type="component" value="Unassembled WGS sequence"/>
</dbReference>
<gene>
    <name evidence="1" type="ORF">ACFL27_16635</name>
</gene>
<organism evidence="1 2">
    <name type="scientific">candidate division CSSED10-310 bacterium</name>
    <dbReference type="NCBI Taxonomy" id="2855610"/>
    <lineage>
        <taxon>Bacteria</taxon>
        <taxon>Bacteria division CSSED10-310</taxon>
    </lineage>
</organism>
<comment type="caution">
    <text evidence="1">The sequence shown here is derived from an EMBL/GenBank/DDBJ whole genome shotgun (WGS) entry which is preliminary data.</text>
</comment>
<evidence type="ECO:0000313" key="1">
    <source>
        <dbReference type="EMBL" id="MFC1851820.1"/>
    </source>
</evidence>
<evidence type="ECO:0000313" key="2">
    <source>
        <dbReference type="Proteomes" id="UP001594351"/>
    </source>
</evidence>
<keyword evidence="2" id="KW-1185">Reference proteome</keyword>
<name>A0ABV6Z055_UNCC1</name>
<sequence>MIDKSRHIFLLISFNIVLLCVSNVSQASQYVGFYLGNYLYESAIRDQTEKSNIFGLEYSRAIFSKYNLNISGRVLTWRKRPLRIRPHYFEIKQSMVEISISRSAFTGYFGTYSFNQGLTLKRIRPYCEIGCSFMSGKMTFSQETNTTEDGYLVTLGLHYGLRLELTFTRNIYFILRTRYHLSGLPLQNSGSDHSDDNQAAISNYNYSGMEISAALRFILFAFS</sequence>
<protein>
    <recommendedName>
        <fullName evidence="3">Outer membrane protein beta-barrel domain-containing protein</fullName>
    </recommendedName>
</protein>
<evidence type="ECO:0008006" key="3">
    <source>
        <dbReference type="Google" id="ProtNLM"/>
    </source>
</evidence>
<accession>A0ABV6Z055</accession>
<reference evidence="1 2" key="1">
    <citation type="submission" date="2024-09" db="EMBL/GenBank/DDBJ databases">
        <title>Laminarin stimulates single cell rates of sulfate reduction while oxygen inhibits transcriptomic activity in coastal marine sediment.</title>
        <authorList>
            <person name="Lindsay M."/>
            <person name="Orcutt B."/>
            <person name="Emerson D."/>
            <person name="Stepanauskas R."/>
            <person name="D'Angelo T."/>
        </authorList>
    </citation>
    <scope>NUCLEOTIDE SEQUENCE [LARGE SCALE GENOMIC DNA]</scope>
    <source>
        <strain evidence="1">SAG AM-311-K15</strain>
    </source>
</reference>
<dbReference type="EMBL" id="JBHPBY010000229">
    <property type="protein sequence ID" value="MFC1851820.1"/>
    <property type="molecule type" value="Genomic_DNA"/>
</dbReference>